<dbReference type="Pfam" id="PF09341">
    <property type="entry name" value="Pcc1"/>
    <property type="match status" value="1"/>
</dbReference>
<dbReference type="OrthoDB" id="10025739at2759"/>
<keyword evidence="3" id="KW-1185">Reference proteome</keyword>
<name>A0A3N4LIB3_9PEZI</name>
<dbReference type="InParanoid" id="A0A3N4LIB3"/>
<evidence type="ECO:0000256" key="1">
    <source>
        <dbReference type="ARBA" id="ARBA00007073"/>
    </source>
</evidence>
<evidence type="ECO:0000313" key="2">
    <source>
        <dbReference type="EMBL" id="RPB22644.1"/>
    </source>
</evidence>
<dbReference type="Proteomes" id="UP000267821">
    <property type="component" value="Unassembled WGS sequence"/>
</dbReference>
<dbReference type="GO" id="GO:0070525">
    <property type="term" value="P:tRNA threonylcarbamoyladenosine metabolic process"/>
    <property type="evidence" value="ECO:0007669"/>
    <property type="project" value="TreeGrafter"/>
</dbReference>
<accession>A0A3N4LIB3</accession>
<proteinExistence type="inferred from homology"/>
<dbReference type="AlphaFoldDB" id="A0A3N4LIB3"/>
<reference evidence="2 3" key="1">
    <citation type="journal article" date="2018" name="Nat. Ecol. Evol.">
        <title>Pezizomycetes genomes reveal the molecular basis of ectomycorrhizal truffle lifestyle.</title>
        <authorList>
            <person name="Murat C."/>
            <person name="Payen T."/>
            <person name="Noel B."/>
            <person name="Kuo A."/>
            <person name="Morin E."/>
            <person name="Chen J."/>
            <person name="Kohler A."/>
            <person name="Krizsan K."/>
            <person name="Balestrini R."/>
            <person name="Da Silva C."/>
            <person name="Montanini B."/>
            <person name="Hainaut M."/>
            <person name="Levati E."/>
            <person name="Barry K.W."/>
            <person name="Belfiori B."/>
            <person name="Cichocki N."/>
            <person name="Clum A."/>
            <person name="Dockter R.B."/>
            <person name="Fauchery L."/>
            <person name="Guy J."/>
            <person name="Iotti M."/>
            <person name="Le Tacon F."/>
            <person name="Lindquist E.A."/>
            <person name="Lipzen A."/>
            <person name="Malagnac F."/>
            <person name="Mello A."/>
            <person name="Molinier V."/>
            <person name="Miyauchi S."/>
            <person name="Poulain J."/>
            <person name="Riccioni C."/>
            <person name="Rubini A."/>
            <person name="Sitrit Y."/>
            <person name="Splivallo R."/>
            <person name="Traeger S."/>
            <person name="Wang M."/>
            <person name="Zifcakova L."/>
            <person name="Wipf D."/>
            <person name="Zambonelli A."/>
            <person name="Paolocci F."/>
            <person name="Nowrousian M."/>
            <person name="Ottonello S."/>
            <person name="Baldrian P."/>
            <person name="Spatafora J.W."/>
            <person name="Henrissat B."/>
            <person name="Nagy L.G."/>
            <person name="Aury J.M."/>
            <person name="Wincker P."/>
            <person name="Grigoriev I.V."/>
            <person name="Bonfante P."/>
            <person name="Martin F.M."/>
        </authorList>
    </citation>
    <scope>NUCLEOTIDE SEQUENCE [LARGE SCALE GENOMIC DNA]</scope>
    <source>
        <strain evidence="2 3">ATCC MYA-4762</strain>
    </source>
</reference>
<protein>
    <submittedName>
        <fullName evidence="2">Pcc1-domain-containing protein</fullName>
    </submittedName>
</protein>
<dbReference type="GO" id="GO:0000408">
    <property type="term" value="C:EKC/KEOPS complex"/>
    <property type="evidence" value="ECO:0007669"/>
    <property type="project" value="TreeGrafter"/>
</dbReference>
<evidence type="ECO:0000313" key="3">
    <source>
        <dbReference type="Proteomes" id="UP000267821"/>
    </source>
</evidence>
<dbReference type="InterPro" id="IPR015419">
    <property type="entry name" value="CTAG/Pcc1"/>
</dbReference>
<organism evidence="2 3">
    <name type="scientific">Terfezia boudieri ATCC MYA-4762</name>
    <dbReference type="NCBI Taxonomy" id="1051890"/>
    <lineage>
        <taxon>Eukaryota</taxon>
        <taxon>Fungi</taxon>
        <taxon>Dikarya</taxon>
        <taxon>Ascomycota</taxon>
        <taxon>Pezizomycotina</taxon>
        <taxon>Pezizomycetes</taxon>
        <taxon>Pezizales</taxon>
        <taxon>Pezizaceae</taxon>
        <taxon>Terfezia</taxon>
    </lineage>
</organism>
<comment type="similarity">
    <text evidence="1">Belongs to the CTAG/PCC1 family.</text>
</comment>
<gene>
    <name evidence="2" type="ORF">L211DRAFT_826552</name>
</gene>
<dbReference type="EMBL" id="ML121550">
    <property type="protein sequence ID" value="RPB22644.1"/>
    <property type="molecule type" value="Genomic_DNA"/>
</dbReference>
<dbReference type="PANTHER" id="PTHR31283:SF5">
    <property type="entry name" value="EKC_KEOPS COMPLEX SUBUNIT LAGE3"/>
    <property type="match status" value="1"/>
</dbReference>
<dbReference type="Gene3D" id="3.30.310.50">
    <property type="entry name" value="Alpha-D-phosphohexomutase, C-terminal domain"/>
    <property type="match status" value="1"/>
</dbReference>
<dbReference type="PANTHER" id="PTHR31283">
    <property type="entry name" value="EKC/KEOPS COMPLEX SUBUNIT PCC1 FAMILY MEMBER"/>
    <property type="match status" value="1"/>
</dbReference>
<dbReference type="FunCoup" id="A0A3N4LIB3">
    <property type="interactions" value="60"/>
</dbReference>
<sequence>MAMPHTLDIKIPLPPGPLANYIARALSVDPELSKDSVLRSFSCSQDMLEIHYSATSARMLRVAVNGAFESVRLCVSVAAELSPEVLDMELVESGVKG</sequence>